<sequence length="468" mass="46599">MTTHDATRRGGFPPITVRPGLAVSVAVVTVLLAAITLPATVPDRPGFAYLCGGLIGAGLLVGIMLGADLRRARAARRAGLTVVGITLGAFGSRLTVALGGRDGGGGGAGVTLAGRAGPAPAPGGSASPTGRSGAAGSAGTFGAGGGVDVVVPPNTASGNSATGPGSPATGPRFVESGAEVRAEAQVARAGLSVTALAGALLVTLGALAPAGTLELAGQVAVWVGTFALLVAFIDVLPSPRSSGGRLIAARVLRRTGSRERAEQAVARAGVISGWSMIAVGVAGVFLVGFVGLWAVLLGWLALGASRLAQSQQRTHAALAGLVARDVMSPAPPALSSWSTVDDALDDVVLPAHRAVFGVEDFDGSLAGVALLRDLAAVPMDDRDLARVNRVCIPLSMVATAAPDDAVADLPARLLERPAAGCVVVVEPVADGSPRMVGTVGPVELSQAIETAPLRGRSTRPVRPGNLWR</sequence>
<evidence type="ECO:0000313" key="4">
    <source>
        <dbReference type="Proteomes" id="UP000000657"/>
    </source>
</evidence>
<dbReference type="HOGENOM" id="CLU_037123_1_2_11"/>
<keyword evidence="4" id="KW-1185">Reference proteome</keyword>
<feature type="region of interest" description="Disordered" evidence="1">
    <location>
        <begin position="109"/>
        <end position="137"/>
    </location>
</feature>
<reference evidence="3 4" key="1">
    <citation type="journal article" date="2007" name="Genome Res.">
        <title>Genome characteristics of facultatively symbiotic Frankia sp. strains reflect host range and host plant biogeography.</title>
        <authorList>
            <person name="Normand P."/>
            <person name="Lapierre P."/>
            <person name="Tisa L.S."/>
            <person name="Gogarten J.P."/>
            <person name="Alloisio N."/>
            <person name="Bagnarol E."/>
            <person name="Bassi C.A."/>
            <person name="Berry A.M."/>
            <person name="Bickhart D.M."/>
            <person name="Choisne N."/>
            <person name="Couloux A."/>
            <person name="Cournoyer B."/>
            <person name="Cruveiller S."/>
            <person name="Daubin V."/>
            <person name="Demange N."/>
            <person name="Francino M.P."/>
            <person name="Goltsman E."/>
            <person name="Huang Y."/>
            <person name="Kopp O.R."/>
            <person name="Labarre L."/>
            <person name="Lapidus A."/>
            <person name="Lavire C."/>
            <person name="Marechal J."/>
            <person name="Martinez M."/>
            <person name="Mastronunzio J.E."/>
            <person name="Mullin B.C."/>
            <person name="Niemann J."/>
            <person name="Pujic P."/>
            <person name="Rawnsley T."/>
            <person name="Rouy Z."/>
            <person name="Schenowitz C."/>
            <person name="Sellstedt A."/>
            <person name="Tavares F."/>
            <person name="Tomkins J.P."/>
            <person name="Vallenet D."/>
            <person name="Valverde C."/>
            <person name="Wall L.G."/>
            <person name="Wang Y."/>
            <person name="Medigue C."/>
            <person name="Benson D.R."/>
        </authorList>
    </citation>
    <scope>NUCLEOTIDE SEQUENCE [LARGE SCALE GENOMIC DNA]</scope>
    <source>
        <strain evidence="4">DSM 45986 / CECT 9034 / ACN14a</strain>
    </source>
</reference>
<evidence type="ECO:0000256" key="1">
    <source>
        <dbReference type="SAM" id="MobiDB-lite"/>
    </source>
</evidence>
<dbReference type="eggNOG" id="COG0517">
    <property type="taxonomic scope" value="Bacteria"/>
</dbReference>
<protein>
    <recommendedName>
        <fullName evidence="5">Peptidase M50</fullName>
    </recommendedName>
</protein>
<gene>
    <name evidence="3" type="ordered locus">FRAAL4604</name>
</gene>
<dbReference type="SUPFAM" id="SSF54631">
    <property type="entry name" value="CBS-domain pair"/>
    <property type="match status" value="1"/>
</dbReference>
<evidence type="ECO:0000313" key="3">
    <source>
        <dbReference type="EMBL" id="CAJ63246.1"/>
    </source>
</evidence>
<dbReference type="OrthoDB" id="3205534at2"/>
<dbReference type="AlphaFoldDB" id="Q0RGY9"/>
<feature type="transmembrane region" description="Helical" evidence="2">
    <location>
        <begin position="47"/>
        <end position="67"/>
    </location>
</feature>
<feature type="transmembrane region" description="Helical" evidence="2">
    <location>
        <begin position="277"/>
        <end position="302"/>
    </location>
</feature>
<keyword evidence="2" id="KW-1133">Transmembrane helix</keyword>
<keyword evidence="2" id="KW-0812">Transmembrane</keyword>
<evidence type="ECO:0000256" key="2">
    <source>
        <dbReference type="SAM" id="Phobius"/>
    </source>
</evidence>
<dbReference type="KEGG" id="fal:FRAAL4604"/>
<feature type="transmembrane region" description="Helical" evidence="2">
    <location>
        <begin position="21"/>
        <end position="41"/>
    </location>
</feature>
<proteinExistence type="predicted"/>
<evidence type="ECO:0008006" key="5">
    <source>
        <dbReference type="Google" id="ProtNLM"/>
    </source>
</evidence>
<organism evidence="3 4">
    <name type="scientific">Frankia alni (strain DSM 45986 / CECT 9034 / ACN14a)</name>
    <dbReference type="NCBI Taxonomy" id="326424"/>
    <lineage>
        <taxon>Bacteria</taxon>
        <taxon>Bacillati</taxon>
        <taxon>Actinomycetota</taxon>
        <taxon>Actinomycetes</taxon>
        <taxon>Frankiales</taxon>
        <taxon>Frankiaceae</taxon>
        <taxon>Frankia</taxon>
    </lineage>
</organism>
<dbReference type="STRING" id="326424.FRAAL4604"/>
<dbReference type="RefSeq" id="WP_011605721.1">
    <property type="nucleotide sequence ID" value="NC_008278.1"/>
</dbReference>
<dbReference type="Proteomes" id="UP000000657">
    <property type="component" value="Chromosome"/>
</dbReference>
<name>Q0RGY9_FRAAA</name>
<dbReference type="EMBL" id="CT573213">
    <property type="protein sequence ID" value="CAJ63246.1"/>
    <property type="molecule type" value="Genomic_DNA"/>
</dbReference>
<feature type="transmembrane region" description="Helical" evidence="2">
    <location>
        <begin position="189"/>
        <end position="209"/>
    </location>
</feature>
<feature type="transmembrane region" description="Helical" evidence="2">
    <location>
        <begin position="215"/>
        <end position="236"/>
    </location>
</feature>
<accession>Q0RGY9</accession>
<feature type="compositionally biased region" description="Low complexity" evidence="1">
    <location>
        <begin position="110"/>
        <end position="137"/>
    </location>
</feature>
<keyword evidence="2" id="KW-0472">Membrane</keyword>
<dbReference type="InterPro" id="IPR046342">
    <property type="entry name" value="CBS_dom_sf"/>
</dbReference>